<keyword evidence="5" id="KW-1185">Reference proteome</keyword>
<dbReference type="PROSITE" id="PS51831">
    <property type="entry name" value="HD"/>
    <property type="match status" value="1"/>
</dbReference>
<dbReference type="Gene3D" id="1.10.3210.10">
    <property type="entry name" value="Hypothetical protein af1432"/>
    <property type="match status" value="1"/>
</dbReference>
<sequence length="724" mass="82143">MGELLLLKSVELLGGITAAVVLLWLFWRWWRPRRIRQQQQVAYLQALRVIAPLALQYKQRMPYLRAVAETLTSVPGVRAVIIQTADGVLVANNLSYASATRLMASPHVHVNNFRVDTTLLDAEWQQIFTKMSLSFVAFLRLEAEGGVLALLCSAPMTFDSQTRLFFESVRDEIVSGLKHIRLLETLHTRLDYDKRLRVLSNQLNRTLSEEQVVRMIGGGALNLIAADGVAVYVRLPNNRAYCAWAYNVSPRYIQQVLRQLNQMPGNQLVKGTAPILIPDVQALPETSPLRHVALENGIGAVGLWPLVYEGATIAALGTYFREPHVWTPEEQDALMAYARQAAIALENARHVHELRQRVRELTNIATASELLRVSTEVDAIAQVVCYQVHALTDMDFVFFVDPPQDNHVLHIRHVAGALPSWLRDITLPLQAAHLSEMVAQLQEPNVFRNPHKHPLLKDFVPPRVGYLVVVPLRDTQGELVGVLVAGQLRRLDNRYPQFSEIHYHMLTALAEMAGAALERARMFGDLEQAYFETVLALVKAIESRDHYTASHSEFIAHLAEATARQMGLREEEVRQVYWAALLHDVGKIAVPDHILRKPTALTDEEWRIMQKHPEWGARIVEHIPHLQPIAAIIRAHHERFDGRGYPLGLRDEQIPLAARIIAVADAFSAMVEDRVYRKSRPLDEALAELRRCVGTHFDPQVVDVFERVVREWYTAEKRQKRRLA</sequence>
<dbReference type="InterPro" id="IPR037522">
    <property type="entry name" value="HD_GYP_dom"/>
</dbReference>
<dbReference type="PANTHER" id="PTHR45228">
    <property type="entry name" value="CYCLIC DI-GMP PHOSPHODIESTERASE TM_0186-RELATED"/>
    <property type="match status" value="1"/>
</dbReference>
<name>A0A0M9UCF6_9CHLR</name>
<dbReference type="InterPro" id="IPR003607">
    <property type="entry name" value="HD/PDEase_dom"/>
</dbReference>
<dbReference type="SUPFAM" id="SSF55781">
    <property type="entry name" value="GAF domain-like"/>
    <property type="match status" value="2"/>
</dbReference>
<evidence type="ECO:0000259" key="3">
    <source>
        <dbReference type="PROSITE" id="PS51832"/>
    </source>
</evidence>
<dbReference type="InParanoid" id="A0A0M9UCF6"/>
<dbReference type="InterPro" id="IPR006675">
    <property type="entry name" value="HDIG_dom"/>
</dbReference>
<evidence type="ECO:0000256" key="1">
    <source>
        <dbReference type="SAM" id="Phobius"/>
    </source>
</evidence>
<dbReference type="Gene3D" id="3.30.450.40">
    <property type="match status" value="2"/>
</dbReference>
<keyword evidence="1" id="KW-1133">Transmembrane helix</keyword>
<dbReference type="SMART" id="SM00471">
    <property type="entry name" value="HDc"/>
    <property type="match status" value="1"/>
</dbReference>
<organism evidence="4 5">
    <name type="scientific">Ardenticatena maritima</name>
    <dbReference type="NCBI Taxonomy" id="872965"/>
    <lineage>
        <taxon>Bacteria</taxon>
        <taxon>Bacillati</taxon>
        <taxon>Chloroflexota</taxon>
        <taxon>Ardenticatenia</taxon>
        <taxon>Ardenticatenales</taxon>
        <taxon>Ardenticatenaceae</taxon>
        <taxon>Ardenticatena</taxon>
    </lineage>
</organism>
<proteinExistence type="predicted"/>
<dbReference type="EMBL" id="BBZA01000084">
    <property type="protein sequence ID" value="GAP62807.1"/>
    <property type="molecule type" value="Genomic_DNA"/>
</dbReference>
<feature type="domain" description="HD" evidence="2">
    <location>
        <begin position="548"/>
        <end position="670"/>
    </location>
</feature>
<dbReference type="InterPro" id="IPR029016">
    <property type="entry name" value="GAF-like_dom_sf"/>
</dbReference>
<dbReference type="Pfam" id="PF13185">
    <property type="entry name" value="GAF_2"/>
    <property type="match status" value="2"/>
</dbReference>
<dbReference type="InterPro" id="IPR003018">
    <property type="entry name" value="GAF"/>
</dbReference>
<feature type="domain" description="HD-GYP" evidence="3">
    <location>
        <begin position="526"/>
        <end position="721"/>
    </location>
</feature>
<reference evidence="4 5" key="1">
    <citation type="journal article" date="2015" name="Genome Announc.">
        <title>Draft Genome Sequence of a Heterotrophic Facultative Anaerobic Thermophilic Bacterium, Ardenticatena maritima Strain 110ST.</title>
        <authorList>
            <person name="Kawaichi S."/>
            <person name="Yoshida T."/>
            <person name="Sako Y."/>
            <person name="Nakamura R."/>
        </authorList>
    </citation>
    <scope>NUCLEOTIDE SEQUENCE [LARGE SCALE GENOMIC DNA]</scope>
    <source>
        <strain evidence="4 5">110S</strain>
    </source>
</reference>
<evidence type="ECO:0000259" key="2">
    <source>
        <dbReference type="PROSITE" id="PS51831"/>
    </source>
</evidence>
<evidence type="ECO:0000313" key="5">
    <source>
        <dbReference type="Proteomes" id="UP000037784"/>
    </source>
</evidence>
<dbReference type="NCBIfam" id="TIGR00277">
    <property type="entry name" value="HDIG"/>
    <property type="match status" value="1"/>
</dbReference>
<dbReference type="Pfam" id="PF13487">
    <property type="entry name" value="HD_5"/>
    <property type="match status" value="1"/>
</dbReference>
<reference evidence="5" key="2">
    <citation type="submission" date="2015-08" db="EMBL/GenBank/DDBJ databases">
        <title>Draft Genome Sequence of a Heterotrophic Facultative Anaerobic Bacterium Ardenticatena maritima Strain 110S.</title>
        <authorList>
            <person name="Kawaichi S."/>
            <person name="Yoshida T."/>
            <person name="Sako Y."/>
            <person name="Nakamura R."/>
        </authorList>
    </citation>
    <scope>NUCLEOTIDE SEQUENCE [LARGE SCALE GENOMIC DNA]</scope>
    <source>
        <strain evidence="5">110S</strain>
    </source>
</reference>
<dbReference type="SMART" id="SM00065">
    <property type="entry name" value="GAF"/>
    <property type="match status" value="2"/>
</dbReference>
<dbReference type="PROSITE" id="PS51832">
    <property type="entry name" value="HD_GYP"/>
    <property type="match status" value="1"/>
</dbReference>
<keyword evidence="1" id="KW-0472">Membrane</keyword>
<dbReference type="CDD" id="cd00077">
    <property type="entry name" value="HDc"/>
    <property type="match status" value="1"/>
</dbReference>
<comment type="caution">
    <text evidence="4">The sequence shown here is derived from an EMBL/GenBank/DDBJ whole genome shotgun (WGS) entry which is preliminary data.</text>
</comment>
<dbReference type="Proteomes" id="UP000037784">
    <property type="component" value="Unassembled WGS sequence"/>
</dbReference>
<gene>
    <name evidence="4" type="ORF">ARMA_1230</name>
</gene>
<dbReference type="InterPro" id="IPR052020">
    <property type="entry name" value="Cyclic_di-GMP/3'3'-cGAMP_PDE"/>
</dbReference>
<dbReference type="SUPFAM" id="SSF109604">
    <property type="entry name" value="HD-domain/PDEase-like"/>
    <property type="match status" value="1"/>
</dbReference>
<dbReference type="InterPro" id="IPR006674">
    <property type="entry name" value="HD_domain"/>
</dbReference>
<evidence type="ECO:0000313" key="4">
    <source>
        <dbReference type="EMBL" id="GAP62807.1"/>
    </source>
</evidence>
<keyword evidence="1" id="KW-0812">Transmembrane</keyword>
<dbReference type="AlphaFoldDB" id="A0A0M9UCF6"/>
<accession>A0A0M9UCF6</accession>
<feature type="transmembrane region" description="Helical" evidence="1">
    <location>
        <begin position="12"/>
        <end position="30"/>
    </location>
</feature>
<protein>
    <submittedName>
        <fullName evidence="4">Uncharacterized protein</fullName>
    </submittedName>
</protein>
<dbReference type="PANTHER" id="PTHR45228:SF4">
    <property type="entry name" value="LIPOPROTEIN"/>
    <property type="match status" value="1"/>
</dbReference>